<dbReference type="PANTHER" id="PTHR47926:SF410">
    <property type="entry name" value="(WILD MALAYSIAN BANANA) HYPOTHETICAL PROTEIN"/>
    <property type="match status" value="1"/>
</dbReference>
<protein>
    <recommendedName>
        <fullName evidence="6">Pentatricopeptide repeat-containing protein</fullName>
    </recommendedName>
</protein>
<proteinExistence type="predicted"/>
<dbReference type="AlphaFoldDB" id="A0AA88VHN7"/>
<reference evidence="4" key="1">
    <citation type="submission" date="2022-12" db="EMBL/GenBank/DDBJ databases">
        <title>Draft genome assemblies for two species of Escallonia (Escalloniales).</title>
        <authorList>
            <person name="Chanderbali A."/>
            <person name="Dervinis C."/>
            <person name="Anghel I."/>
            <person name="Soltis D."/>
            <person name="Soltis P."/>
            <person name="Zapata F."/>
        </authorList>
    </citation>
    <scope>NUCLEOTIDE SEQUENCE</scope>
    <source>
        <strain evidence="4">UCBG64.0493</strain>
        <tissue evidence="4">Leaf</tissue>
    </source>
</reference>
<evidence type="ECO:0008006" key="6">
    <source>
        <dbReference type="Google" id="ProtNLM"/>
    </source>
</evidence>
<evidence type="ECO:0000313" key="4">
    <source>
        <dbReference type="EMBL" id="KAK3008950.1"/>
    </source>
</evidence>
<name>A0AA88VHN7_9ASTE</name>
<organism evidence="4 5">
    <name type="scientific">Escallonia herrerae</name>
    <dbReference type="NCBI Taxonomy" id="1293975"/>
    <lineage>
        <taxon>Eukaryota</taxon>
        <taxon>Viridiplantae</taxon>
        <taxon>Streptophyta</taxon>
        <taxon>Embryophyta</taxon>
        <taxon>Tracheophyta</taxon>
        <taxon>Spermatophyta</taxon>
        <taxon>Magnoliopsida</taxon>
        <taxon>eudicotyledons</taxon>
        <taxon>Gunneridae</taxon>
        <taxon>Pentapetalae</taxon>
        <taxon>asterids</taxon>
        <taxon>campanulids</taxon>
        <taxon>Escalloniales</taxon>
        <taxon>Escalloniaceae</taxon>
        <taxon>Escallonia</taxon>
    </lineage>
</organism>
<gene>
    <name evidence="4" type="ORF">RJ639_014033</name>
</gene>
<feature type="repeat" description="PPR" evidence="2">
    <location>
        <begin position="56"/>
        <end position="90"/>
    </location>
</feature>
<evidence type="ECO:0000256" key="3">
    <source>
        <dbReference type="SAM" id="MobiDB-lite"/>
    </source>
</evidence>
<dbReference type="Pfam" id="PF13041">
    <property type="entry name" value="PPR_2"/>
    <property type="match status" value="1"/>
</dbReference>
<dbReference type="Proteomes" id="UP001188597">
    <property type="component" value="Unassembled WGS sequence"/>
</dbReference>
<feature type="region of interest" description="Disordered" evidence="3">
    <location>
        <begin position="115"/>
        <end position="139"/>
    </location>
</feature>
<dbReference type="GO" id="GO:0003723">
    <property type="term" value="F:RNA binding"/>
    <property type="evidence" value="ECO:0007669"/>
    <property type="project" value="InterPro"/>
</dbReference>
<feature type="repeat" description="PPR" evidence="2">
    <location>
        <begin position="25"/>
        <end position="55"/>
    </location>
</feature>
<dbReference type="PROSITE" id="PS51375">
    <property type="entry name" value="PPR"/>
    <property type="match status" value="2"/>
</dbReference>
<evidence type="ECO:0000256" key="2">
    <source>
        <dbReference type="PROSITE-ProRule" id="PRU00708"/>
    </source>
</evidence>
<keyword evidence="5" id="KW-1185">Reference proteome</keyword>
<dbReference type="PANTHER" id="PTHR47926">
    <property type="entry name" value="PENTATRICOPEPTIDE REPEAT-CONTAINING PROTEIN"/>
    <property type="match status" value="1"/>
</dbReference>
<comment type="caution">
    <text evidence="4">The sequence shown here is derived from an EMBL/GenBank/DDBJ whole genome shotgun (WGS) entry which is preliminary data.</text>
</comment>
<dbReference type="InterPro" id="IPR002885">
    <property type="entry name" value="PPR_rpt"/>
</dbReference>
<dbReference type="FunFam" id="1.25.40.10:FF:001074">
    <property type="entry name" value="Pentatricopeptide repeat-containing protein, mitochondrial"/>
    <property type="match status" value="1"/>
</dbReference>
<dbReference type="NCBIfam" id="TIGR00756">
    <property type="entry name" value="PPR"/>
    <property type="match status" value="2"/>
</dbReference>
<keyword evidence="1" id="KW-0677">Repeat</keyword>
<sequence length="139" mass="15292">MISGYVELGDLDSAVELFQRTPAKSVIAWTSMVTGYMKFGKIEMAEVLFNEMPAKNLVTWNSMISGYVENCRGEDGLKLFRAMVQSGIRPNPSSLSSVLLGCSYLCKFGNPSFPTKGKTDKKRSTLKRGETTAMVGETE</sequence>
<evidence type="ECO:0000313" key="5">
    <source>
        <dbReference type="Proteomes" id="UP001188597"/>
    </source>
</evidence>
<dbReference type="InterPro" id="IPR011990">
    <property type="entry name" value="TPR-like_helical_dom_sf"/>
</dbReference>
<dbReference type="EMBL" id="JAVXUP010001698">
    <property type="protein sequence ID" value="KAK3008950.1"/>
    <property type="molecule type" value="Genomic_DNA"/>
</dbReference>
<dbReference type="Gene3D" id="1.25.40.10">
    <property type="entry name" value="Tetratricopeptide repeat domain"/>
    <property type="match status" value="1"/>
</dbReference>
<dbReference type="GO" id="GO:0009451">
    <property type="term" value="P:RNA modification"/>
    <property type="evidence" value="ECO:0007669"/>
    <property type="project" value="InterPro"/>
</dbReference>
<dbReference type="Pfam" id="PF01535">
    <property type="entry name" value="PPR"/>
    <property type="match status" value="1"/>
</dbReference>
<evidence type="ECO:0000256" key="1">
    <source>
        <dbReference type="ARBA" id="ARBA00022737"/>
    </source>
</evidence>
<accession>A0AA88VHN7</accession>
<dbReference type="InterPro" id="IPR046960">
    <property type="entry name" value="PPR_At4g14850-like_plant"/>
</dbReference>